<dbReference type="Proteomes" id="UP000256877">
    <property type="component" value="Unassembled WGS sequence"/>
</dbReference>
<sequence length="98" mass="11108">MRYFVENRTIIPIHLPETITITNVARVGDVWLGGHYVIDACALPKVNKRGVIAIVHRDKLDSVVKILEKYLGEKPVIQPISYTFKSPTFLDAYLNRAS</sequence>
<organism evidence="1 4">
    <name type="scientific">Pyrobaculum aerophilum</name>
    <dbReference type="NCBI Taxonomy" id="13773"/>
    <lineage>
        <taxon>Archaea</taxon>
        <taxon>Thermoproteota</taxon>
        <taxon>Thermoprotei</taxon>
        <taxon>Thermoproteales</taxon>
        <taxon>Thermoproteaceae</taxon>
        <taxon>Pyrobaculum</taxon>
    </lineage>
</organism>
<accession>A0A371QX04</accession>
<proteinExistence type="predicted"/>
<evidence type="ECO:0000313" key="3">
    <source>
        <dbReference type="Proteomes" id="UP000256877"/>
    </source>
</evidence>
<dbReference type="AlphaFoldDB" id="A0A371QX04"/>
<reference evidence="3 4" key="1">
    <citation type="submission" date="2017-07" db="EMBL/GenBank/DDBJ databases">
        <title>Draft genome sequence of aerobic hyperthermophilic archaea, Pyrobaculum aerophilum YKB31 and YKB32.</title>
        <authorList>
            <person name="Mochizuki T."/>
            <person name="Berliner A.J."/>
            <person name="Yoshida-Takashima Y."/>
            <person name="Takaki Y."/>
            <person name="Nunoura T."/>
            <person name="Takai K."/>
        </authorList>
    </citation>
    <scope>NUCLEOTIDE SEQUENCE [LARGE SCALE GENOMIC DNA]</scope>
    <source>
        <strain evidence="1 4">YKB31</strain>
        <strain evidence="2 3">YKB32</strain>
    </source>
</reference>
<dbReference type="RefSeq" id="WP_116421444.1">
    <property type="nucleotide sequence ID" value="NZ_NMUE01000028.1"/>
</dbReference>
<dbReference type="EMBL" id="NMUF01000039">
    <property type="protein sequence ID" value="RFA96278.1"/>
    <property type="molecule type" value="Genomic_DNA"/>
</dbReference>
<gene>
    <name evidence="1" type="ORF">CGL51_08690</name>
    <name evidence="2" type="ORF">CGL52_11100</name>
</gene>
<protein>
    <submittedName>
        <fullName evidence="1">Uncharacterized protein</fullName>
    </submittedName>
</protein>
<name>A0A371QX04_9CREN</name>
<evidence type="ECO:0000313" key="4">
    <source>
        <dbReference type="Proteomes" id="UP000257123"/>
    </source>
</evidence>
<dbReference type="Proteomes" id="UP000257123">
    <property type="component" value="Unassembled WGS sequence"/>
</dbReference>
<evidence type="ECO:0000313" key="1">
    <source>
        <dbReference type="EMBL" id="RFA94956.1"/>
    </source>
</evidence>
<comment type="caution">
    <text evidence="1">The sequence shown here is derived from an EMBL/GenBank/DDBJ whole genome shotgun (WGS) entry which is preliminary data.</text>
</comment>
<evidence type="ECO:0000313" key="2">
    <source>
        <dbReference type="EMBL" id="RFA96278.1"/>
    </source>
</evidence>
<dbReference type="OrthoDB" id="385126at2157"/>
<dbReference type="EMBL" id="NMUE01000028">
    <property type="protein sequence ID" value="RFA94956.1"/>
    <property type="molecule type" value="Genomic_DNA"/>
</dbReference>